<organism evidence="1 2">
    <name type="scientific">Dinothrombium tinctorium</name>
    <dbReference type="NCBI Taxonomy" id="1965070"/>
    <lineage>
        <taxon>Eukaryota</taxon>
        <taxon>Metazoa</taxon>
        <taxon>Ecdysozoa</taxon>
        <taxon>Arthropoda</taxon>
        <taxon>Chelicerata</taxon>
        <taxon>Arachnida</taxon>
        <taxon>Acari</taxon>
        <taxon>Acariformes</taxon>
        <taxon>Trombidiformes</taxon>
        <taxon>Prostigmata</taxon>
        <taxon>Anystina</taxon>
        <taxon>Parasitengona</taxon>
        <taxon>Trombidioidea</taxon>
        <taxon>Trombidiidae</taxon>
        <taxon>Dinothrombium</taxon>
    </lineage>
</organism>
<dbReference type="Gene3D" id="3.40.50.720">
    <property type="entry name" value="NAD(P)-binding Rossmann-like Domain"/>
    <property type="match status" value="1"/>
</dbReference>
<reference evidence="1 2" key="1">
    <citation type="journal article" date="2018" name="Gigascience">
        <title>Genomes of trombidid mites reveal novel predicted allergens and laterally-transferred genes associated with secondary metabolism.</title>
        <authorList>
            <person name="Dong X."/>
            <person name="Chaisiri K."/>
            <person name="Xia D."/>
            <person name="Armstrong S.D."/>
            <person name="Fang Y."/>
            <person name="Donnelly M.J."/>
            <person name="Kadowaki T."/>
            <person name="McGarry J.W."/>
            <person name="Darby A.C."/>
            <person name="Makepeace B.L."/>
        </authorList>
    </citation>
    <scope>NUCLEOTIDE SEQUENCE [LARGE SCALE GENOMIC DNA]</scope>
    <source>
        <strain evidence="1">UoL-WK</strain>
    </source>
</reference>
<sequence length="728" mass="84827">MAVILEDLRNKVVLVTGSSSGIGEACAILFAKNGCKVMITGRNRERLANVASKCEQVSPFHYKCSKVIETYLQHETIVSIMITFLKEDHLPGITLSLPLNEIAKSSAFQKISRGNSSMEIFSKNRFDYIGLRNSQINASNIQFIKSLFPQCFVNIPKLNKTVHCSDAFNKSETIRIDDIFLHLTYFERDLSEKYSENYKIKVETFEHLLAFNFPYPFPLICLRIHTPELFTVLKNRCNLLIGERSQISLVTYTRSKVHLLESPFSTDCLNYSFAGLRSQQYCFANCVREVTKEKCKGVPPQAPLLLNEIGNEQRMNIINSSCLTKHRIVRNCRLNCSQSNCDFDFYEMKLIDAFKKHNFETAMILFFGPFDRQNVEYSTLAAINFTDLIIYISGTISLWFGFSMVQLHYLLDQKIFKIRALYGNIRAEIVKEILAQINQYLFIDTPDFAYLPALTIREEIFSNLNKSAFCIDNAHLCQKEVLLRDDFYTTDLSYLNILNYLIEKQFEKCEIYFFAGKNVVNCSEISPIKTLIYNNDVLFSIFSRTNHTKKYDRYKFEVETENDVLIRIAMRSKHAGQWFVPYVHNPYDVINPFKYDCDRLQYNNRKYVFQYKKSSYTLLEYPYSTNCTNYRSKGYISRQHCVNRCMLKMMEQKCNMTPHLIAIISNKLKDIPKSDGSCLYKEKITEHCYSNCSNIDCYSELYETKLKAIKSIPKEENFQQTEIEILRP</sequence>
<dbReference type="AlphaFoldDB" id="A0A3S3P049"/>
<name>A0A3S3P049_9ACAR</name>
<dbReference type="InterPro" id="IPR002347">
    <property type="entry name" value="SDR_fam"/>
</dbReference>
<protein>
    <submittedName>
        <fullName evidence="1">Putative oxidoreductase-like protein</fullName>
    </submittedName>
</protein>
<dbReference type="InterPro" id="IPR036291">
    <property type="entry name" value="NAD(P)-bd_dom_sf"/>
</dbReference>
<dbReference type="EMBL" id="NCKU01001272">
    <property type="protein sequence ID" value="RWS12573.1"/>
    <property type="molecule type" value="Genomic_DNA"/>
</dbReference>
<evidence type="ECO:0000313" key="2">
    <source>
        <dbReference type="Proteomes" id="UP000285301"/>
    </source>
</evidence>
<comment type="caution">
    <text evidence="1">The sequence shown here is derived from an EMBL/GenBank/DDBJ whole genome shotgun (WGS) entry which is preliminary data.</text>
</comment>
<dbReference type="Proteomes" id="UP000285301">
    <property type="component" value="Unassembled WGS sequence"/>
</dbReference>
<keyword evidence="2" id="KW-1185">Reference proteome</keyword>
<dbReference type="PANTHER" id="PTHR43975:SF2">
    <property type="entry name" value="EG:BACR7A4.14 PROTEIN-RELATED"/>
    <property type="match status" value="1"/>
</dbReference>
<accession>A0A3S3P049</accession>
<dbReference type="Pfam" id="PF00106">
    <property type="entry name" value="adh_short"/>
    <property type="match status" value="1"/>
</dbReference>
<dbReference type="PANTHER" id="PTHR43975">
    <property type="entry name" value="ZGC:101858"/>
    <property type="match status" value="1"/>
</dbReference>
<dbReference type="STRING" id="1965070.A0A3S3P049"/>
<evidence type="ECO:0000313" key="1">
    <source>
        <dbReference type="EMBL" id="RWS12573.1"/>
    </source>
</evidence>
<dbReference type="SUPFAM" id="SSF51735">
    <property type="entry name" value="NAD(P)-binding Rossmann-fold domains"/>
    <property type="match status" value="1"/>
</dbReference>
<feature type="non-terminal residue" evidence="1">
    <location>
        <position position="728"/>
    </location>
</feature>
<gene>
    <name evidence="1" type="ORF">B4U79_18980</name>
</gene>
<dbReference type="OrthoDB" id="47007at2759"/>
<proteinExistence type="predicted"/>